<dbReference type="SUPFAM" id="SSF63411">
    <property type="entry name" value="LuxS/MPP-like metallohydrolase"/>
    <property type="match status" value="2"/>
</dbReference>
<dbReference type="PANTHER" id="PTHR11851">
    <property type="entry name" value="METALLOPROTEASE"/>
    <property type="match status" value="1"/>
</dbReference>
<organism evidence="4 5">
    <name type="scientific">Klugiella xanthotipulae</name>
    <dbReference type="NCBI Taxonomy" id="244735"/>
    <lineage>
        <taxon>Bacteria</taxon>
        <taxon>Bacillati</taxon>
        <taxon>Actinomycetota</taxon>
        <taxon>Actinomycetes</taxon>
        <taxon>Micrococcales</taxon>
        <taxon>Microbacteriaceae</taxon>
        <taxon>Klugiella</taxon>
    </lineage>
</organism>
<dbReference type="Proteomes" id="UP000318331">
    <property type="component" value="Unassembled WGS sequence"/>
</dbReference>
<feature type="domain" description="Peptidase M16 C-terminal" evidence="3">
    <location>
        <begin position="195"/>
        <end position="381"/>
    </location>
</feature>
<keyword evidence="5" id="KW-1185">Reference proteome</keyword>
<dbReference type="Pfam" id="PF05193">
    <property type="entry name" value="Peptidase_M16_C"/>
    <property type="match status" value="1"/>
</dbReference>
<evidence type="ECO:0000256" key="1">
    <source>
        <dbReference type="ARBA" id="ARBA00007261"/>
    </source>
</evidence>
<dbReference type="InterPro" id="IPR050361">
    <property type="entry name" value="MPP/UQCRC_Complex"/>
</dbReference>
<proteinExistence type="inferred from homology"/>
<reference evidence="4 5" key="1">
    <citation type="submission" date="2019-06" db="EMBL/GenBank/DDBJ databases">
        <title>Sequencing the genomes of 1000 actinobacteria strains.</title>
        <authorList>
            <person name="Klenk H.-P."/>
        </authorList>
    </citation>
    <scope>NUCLEOTIDE SEQUENCE [LARGE SCALE GENOMIC DNA]</scope>
    <source>
        <strain evidence="4 5">DSM 18031</strain>
    </source>
</reference>
<dbReference type="EMBL" id="VFPN01000002">
    <property type="protein sequence ID" value="TQM63160.1"/>
    <property type="molecule type" value="Genomic_DNA"/>
</dbReference>
<evidence type="ECO:0000313" key="5">
    <source>
        <dbReference type="Proteomes" id="UP000318331"/>
    </source>
</evidence>
<evidence type="ECO:0000313" key="4">
    <source>
        <dbReference type="EMBL" id="TQM63160.1"/>
    </source>
</evidence>
<dbReference type="InterPro" id="IPR011249">
    <property type="entry name" value="Metalloenz_LuxS/M16"/>
</dbReference>
<dbReference type="GO" id="GO:0046872">
    <property type="term" value="F:metal ion binding"/>
    <property type="evidence" value="ECO:0007669"/>
    <property type="project" value="InterPro"/>
</dbReference>
<name>A0A543HY13_9MICO</name>
<dbReference type="AlphaFoldDB" id="A0A543HY13"/>
<protein>
    <submittedName>
        <fullName evidence="4">Putative Zn-dependent peptidase</fullName>
    </submittedName>
</protein>
<evidence type="ECO:0000259" key="2">
    <source>
        <dbReference type="Pfam" id="PF00675"/>
    </source>
</evidence>
<comment type="caution">
    <text evidence="4">The sequence shown here is derived from an EMBL/GenBank/DDBJ whole genome shotgun (WGS) entry which is preliminary data.</text>
</comment>
<feature type="domain" description="Peptidase M16 N-terminal" evidence="2">
    <location>
        <begin position="34"/>
        <end position="186"/>
    </location>
</feature>
<dbReference type="OrthoDB" id="9811314at2"/>
<comment type="similarity">
    <text evidence="1">Belongs to the peptidase M16 family.</text>
</comment>
<dbReference type="InterPro" id="IPR011765">
    <property type="entry name" value="Pept_M16_N"/>
</dbReference>
<sequence length="464" mass="49196">MTSAVDLPLDLSALSFSVGGETLVQRTVHSSGVRILTESMPGVRSATLGFWVPVGSRDEQAHHAAAAGSLGSTHFLEHLLFKGTHSRSALDIAISFDAVGGEHNAMTAKEFTCYYAKVRDSDLSMATGVIADMVTGSVIDSAEFDTERTVILEELAMAEDDPADVASERLCGAVLGDHPLGRPIGGDSSTITGATREGVWQHYREQYQPSNLVVAAAGAVDHDTLVSEVVEALEHASRHWPEWSMSRVATPAARRDQTPAAITRGADYIEVERPGGQINLMLGVPGLIAGDPLRFAMSILNIVVGGGMSSRLFQEIREKRGLAYSTYSFASAYSDAGLFGLYAGCSPEKAGVVATVLRDEFSRLAQDGITDDELRRALGQLAGSSALALEDSETRMGRLARSDLGTGVFYDLDHTLECVAAVTSAEVQSLAQELASRPLSAVVVGDLNASSAGRNVRRALEDAL</sequence>
<dbReference type="InterPro" id="IPR007863">
    <property type="entry name" value="Peptidase_M16_C"/>
</dbReference>
<dbReference type="Pfam" id="PF00675">
    <property type="entry name" value="Peptidase_M16"/>
    <property type="match status" value="1"/>
</dbReference>
<dbReference type="Gene3D" id="3.30.830.10">
    <property type="entry name" value="Metalloenzyme, LuxS/M16 peptidase-like"/>
    <property type="match status" value="2"/>
</dbReference>
<accession>A0A543HY13</accession>
<dbReference type="RefSeq" id="WP_141917101.1">
    <property type="nucleotide sequence ID" value="NZ_BAAAYS010000021.1"/>
</dbReference>
<gene>
    <name evidence="4" type="ORF">FB466_1414</name>
</gene>
<dbReference type="PANTHER" id="PTHR11851:SF49">
    <property type="entry name" value="MITOCHONDRIAL-PROCESSING PEPTIDASE SUBUNIT ALPHA"/>
    <property type="match status" value="1"/>
</dbReference>
<evidence type="ECO:0000259" key="3">
    <source>
        <dbReference type="Pfam" id="PF05193"/>
    </source>
</evidence>